<feature type="domain" description="Rad50/SbcC-type AAA" evidence="5">
    <location>
        <begin position="5"/>
        <end position="196"/>
    </location>
</feature>
<dbReference type="InterPro" id="IPR027417">
    <property type="entry name" value="P-loop_NTPase"/>
</dbReference>
<keyword evidence="7" id="KW-1185">Reference proteome</keyword>
<dbReference type="InterPro" id="IPR038729">
    <property type="entry name" value="Rad50/SbcC_AAA"/>
</dbReference>
<comment type="similarity">
    <text evidence="1">Belongs to the SMC family. SbcC subfamily.</text>
</comment>
<dbReference type="Gene3D" id="3.40.50.300">
    <property type="entry name" value="P-loop containing nucleotide triphosphate hydrolases"/>
    <property type="match status" value="2"/>
</dbReference>
<dbReference type="SUPFAM" id="SSF52540">
    <property type="entry name" value="P-loop containing nucleoside triphosphate hydrolases"/>
    <property type="match status" value="2"/>
</dbReference>
<dbReference type="Pfam" id="PF13558">
    <property type="entry name" value="SbcC_Walker_B"/>
    <property type="match status" value="1"/>
</dbReference>
<reference evidence="6 7" key="1">
    <citation type="submission" date="2019-10" db="EMBL/GenBank/DDBJ databases">
        <title>Genomic analysis of Raineyella sp. CBA3103.</title>
        <authorList>
            <person name="Roh S.W."/>
        </authorList>
    </citation>
    <scope>NUCLEOTIDE SEQUENCE [LARGE SCALE GENOMIC DNA]</scope>
    <source>
        <strain evidence="6 7">CBA3103</strain>
    </source>
</reference>
<dbReference type="EMBL" id="CP045725">
    <property type="protein sequence ID" value="QGF23339.1"/>
    <property type="molecule type" value="Genomic_DNA"/>
</dbReference>
<gene>
    <name evidence="6" type="ORF">Rai3103_06320</name>
</gene>
<dbReference type="Pfam" id="PF13476">
    <property type="entry name" value="AAA_23"/>
    <property type="match status" value="1"/>
</dbReference>
<dbReference type="AlphaFoldDB" id="A0A5Q2F936"/>
<accession>A0A5Q2F936</accession>
<evidence type="ECO:0000259" key="5">
    <source>
        <dbReference type="Pfam" id="PF13476"/>
    </source>
</evidence>
<dbReference type="GO" id="GO:0016887">
    <property type="term" value="F:ATP hydrolysis activity"/>
    <property type="evidence" value="ECO:0007669"/>
    <property type="project" value="InterPro"/>
</dbReference>
<organism evidence="6 7">
    <name type="scientific">Raineyella fluvialis</name>
    <dbReference type="NCBI Taxonomy" id="2662261"/>
    <lineage>
        <taxon>Bacteria</taxon>
        <taxon>Bacillati</taxon>
        <taxon>Actinomycetota</taxon>
        <taxon>Actinomycetes</taxon>
        <taxon>Propionibacteriales</taxon>
        <taxon>Propionibacteriaceae</taxon>
        <taxon>Raineyella</taxon>
    </lineage>
</organism>
<dbReference type="PANTHER" id="PTHR32114">
    <property type="entry name" value="ABC TRANSPORTER ABCH.3"/>
    <property type="match status" value="1"/>
</dbReference>
<proteinExistence type="inferred from homology"/>
<evidence type="ECO:0000313" key="7">
    <source>
        <dbReference type="Proteomes" id="UP000386847"/>
    </source>
</evidence>
<dbReference type="KEGG" id="rain:Rai3103_06320"/>
<dbReference type="GO" id="GO:0006302">
    <property type="term" value="P:double-strand break repair"/>
    <property type="evidence" value="ECO:0007669"/>
    <property type="project" value="InterPro"/>
</dbReference>
<comment type="subunit">
    <text evidence="2">Heterodimer of SbcC and SbcD.</text>
</comment>
<evidence type="ECO:0000256" key="4">
    <source>
        <dbReference type="SAM" id="Coils"/>
    </source>
</evidence>
<protein>
    <recommendedName>
        <fullName evidence="3">Nuclease SbcCD subunit C</fullName>
    </recommendedName>
</protein>
<name>A0A5Q2F936_9ACTN</name>
<dbReference type="RefSeq" id="WP_153571870.1">
    <property type="nucleotide sequence ID" value="NZ_CP045725.1"/>
</dbReference>
<evidence type="ECO:0000256" key="2">
    <source>
        <dbReference type="ARBA" id="ARBA00011322"/>
    </source>
</evidence>
<dbReference type="Proteomes" id="UP000386847">
    <property type="component" value="Chromosome"/>
</dbReference>
<evidence type="ECO:0000256" key="1">
    <source>
        <dbReference type="ARBA" id="ARBA00006930"/>
    </source>
</evidence>
<evidence type="ECO:0000313" key="6">
    <source>
        <dbReference type="EMBL" id="QGF23339.1"/>
    </source>
</evidence>
<keyword evidence="4" id="KW-0175">Coiled coil</keyword>
<sequence>MQLHRLTLRGIGPFPDECVIDLDALGVGGLFLIEGPTGSGKSTLLDAITFALYGSLANPEASDERLHSAHAGPEVEPYVDLVFSTAAGDYRIWRQPRYERPKQRGTGTTTQNQQVRLWRLSPGDLEAVLAGGQAGRLLSTRAQEVGAEIPALTGLTRDQFTQTVLLPQGKFATFLRARPDDRRAVLQQVFGTDVYDRVQKRLIEGARDLRRSLDRVRQDIGKAVAVYGSTVSAEPQIVAALEVAAVEGRPELAATLDADAARFSAEVARTTAVVRAAEAEETKARSGLERAEKLAEALRRRADLLARDADLTARADAVAALRERLALSRAAAAVVPLVVPAERSRAALADALATAERVAVRVEGGVGTDEELLRGADEDEATSADCSRAVGELEVWARTEAGLPARREDLANRRRALDEQQQRLAGQRDELDARPADDRELEETLARLRQDAGDAEAAAADTRRARVAREAAAEAQLLEGKVEEAARQARLLLDVQRAAGERALQRQLDRFAGMAGEMAAELRADEPCLVCGSTTHPAPAALEATHVSAEDVRAAEEDRDRAVAAVNAHQQAVTGLTSRLAARRAEAGGLDLTAATEALRVAEQHERQVRARLADLTARETALRKFRERTEQLTAAVTRDELAQDRAEQSWARERDTVDADTARCAELRGDQASVEVRVQTLRTLARAAQQRATAARAVIRARAEERDARTRLEDALAESPFRDPPAARAARLDREAEERADAQVRAYDKERDTVDAGLAELAGLTGDEDPRLDECRLADQEARLAARAATSAADAAATLAADVARARAGIEEARAAYAREAAQGAALLRVSDLAQAGSQSRIRTELATWVLVRRFEEVIAAANDRLQVMSDGRYLLERVDDEAGQRSTKLGLGLQVVDQLTDRPRSPGTLSGGETFYVSLALALGLADIVRAEAGGVDLDTLFIDEGFGSLDPSALENVMIVLDGLRAGGRTVGVISHVADMKDRIPERISVRRRADGSSTLAVTA</sequence>
<evidence type="ECO:0000256" key="3">
    <source>
        <dbReference type="ARBA" id="ARBA00013368"/>
    </source>
</evidence>
<dbReference type="PANTHER" id="PTHR32114:SF2">
    <property type="entry name" value="ABC TRANSPORTER ABCH.3"/>
    <property type="match status" value="1"/>
</dbReference>
<feature type="coiled-coil region" evidence="4">
    <location>
        <begin position="407"/>
        <end position="488"/>
    </location>
</feature>